<dbReference type="eggNOG" id="ENOG502RY38">
    <property type="taxonomic scope" value="Eukaryota"/>
</dbReference>
<evidence type="ECO:0000313" key="3">
    <source>
        <dbReference type="Proteomes" id="UP000000267"/>
    </source>
</evidence>
<gene>
    <name evidence="2" type="ORF">Kpol_1036p84</name>
</gene>
<proteinExistence type="predicted"/>
<protein>
    <submittedName>
        <fullName evidence="2">Uncharacterized protein</fullName>
    </submittedName>
</protein>
<name>A7TEN0_VANPO</name>
<organism evidence="3">
    <name type="scientific">Vanderwaltozyma polyspora (strain ATCC 22028 / DSM 70294 / BCRC 21397 / CBS 2163 / NBRC 10782 / NRRL Y-8283 / UCD 57-17)</name>
    <name type="common">Kluyveromyces polysporus</name>
    <dbReference type="NCBI Taxonomy" id="436907"/>
    <lineage>
        <taxon>Eukaryota</taxon>
        <taxon>Fungi</taxon>
        <taxon>Dikarya</taxon>
        <taxon>Ascomycota</taxon>
        <taxon>Saccharomycotina</taxon>
        <taxon>Saccharomycetes</taxon>
        <taxon>Saccharomycetales</taxon>
        <taxon>Saccharomycetaceae</taxon>
        <taxon>Vanderwaltozyma</taxon>
    </lineage>
</organism>
<dbReference type="GO" id="GO:0042790">
    <property type="term" value="P:nucleolar large rRNA transcription by RNA polymerase I"/>
    <property type="evidence" value="ECO:0007669"/>
    <property type="project" value="InterPro"/>
</dbReference>
<dbReference type="PhylomeDB" id="A7TEN0"/>
<dbReference type="PANTHER" id="PTHR28079">
    <property type="entry name" value="RNA POLYMERASE I-SPECIFIC TRANSCRIPTION INITIATION FACTOR RRN5"/>
    <property type="match status" value="1"/>
</dbReference>
<keyword evidence="3" id="KW-1185">Reference proteome</keyword>
<accession>A7TEN0</accession>
<dbReference type="FunCoup" id="A7TEN0">
    <property type="interactions" value="44"/>
</dbReference>
<dbReference type="GeneID" id="5547677"/>
<dbReference type="EMBL" id="DS480380">
    <property type="protein sequence ID" value="EDO19337.1"/>
    <property type="molecule type" value="Genomic_DNA"/>
</dbReference>
<dbReference type="HOGENOM" id="CLU_024706_1_0_1"/>
<dbReference type="STRING" id="436907.A7TEN0"/>
<dbReference type="AlphaFoldDB" id="A7TEN0"/>
<dbReference type="InterPro" id="IPR039601">
    <property type="entry name" value="Rrn5"/>
</dbReference>
<dbReference type="GO" id="GO:0006361">
    <property type="term" value="P:transcription initiation at RNA polymerase I promoter"/>
    <property type="evidence" value="ECO:0007669"/>
    <property type="project" value="TreeGrafter"/>
</dbReference>
<sequence length="428" mass="50732">MLDEWCVRLPFKSKHEIYSYYQILKKNLNILKSSKMKKHGGIMSRIELPIAYEMDEYFIDLEEHMSERVRNEFEQAKYNEPDDNDLISIENWEKRWLTMYSRTHIEELQPPCKLALPISDEAYDYLKNCCYKYLEKLLNVTILMVMNKRSIPKDETGNLVKNKDLNLDEDENGDMVITYNDSKSDKYLPHVIKKDDVNKSILLLKQEYQNIPTFGESILSTLRKFQIQYELKGKLFKTNEIARSMIPALIFNTLASNTIAEPEQEFEQPINIPKQQQQQQQQQVYHHPLIKRLYKLNNQMTKAVKRSRDNEQIEQNEQNEPDYQDYDTETSLPPFKKQIIENFIADDSFNRINNPLEFEICDWETNLMEQSDMNKSAMYQHAILNYLSTDDTDNSELITITNDIDKTSLECPLPITKLMSRQFLFDNS</sequence>
<dbReference type="KEGG" id="vpo:Kpol_1036p84"/>
<dbReference type="RefSeq" id="XP_001647195.1">
    <property type="nucleotide sequence ID" value="XM_001647145.1"/>
</dbReference>
<evidence type="ECO:0000256" key="1">
    <source>
        <dbReference type="SAM" id="MobiDB-lite"/>
    </source>
</evidence>
<reference evidence="2 3" key="1">
    <citation type="journal article" date="2007" name="Proc. Natl. Acad. Sci. U.S.A.">
        <title>Independent sorting-out of thousands of duplicated gene pairs in two yeast species descended from a whole-genome duplication.</title>
        <authorList>
            <person name="Scannell D.R."/>
            <person name="Frank A.C."/>
            <person name="Conant G.C."/>
            <person name="Byrne K.P."/>
            <person name="Woolfit M."/>
            <person name="Wolfe K.H."/>
        </authorList>
    </citation>
    <scope>NUCLEOTIDE SEQUENCE [LARGE SCALE GENOMIC DNA]</scope>
    <source>
        <strain evidence="3">ATCC 22028 / DSM 70294 / BCRC 21397 / CBS 2163 / NBRC 10782 / NRRL Y-8283 / UCD 57-17</strain>
    </source>
</reference>
<dbReference type="GO" id="GO:0000500">
    <property type="term" value="C:RNA polymerase I upstream activating factor complex"/>
    <property type="evidence" value="ECO:0007669"/>
    <property type="project" value="InterPro"/>
</dbReference>
<dbReference type="PANTHER" id="PTHR28079:SF1">
    <property type="entry name" value="RNA POLYMERASE I-SPECIFIC TRANSCRIPTION INITIATION FACTOR RRN5"/>
    <property type="match status" value="1"/>
</dbReference>
<evidence type="ECO:0000313" key="2">
    <source>
        <dbReference type="EMBL" id="EDO19337.1"/>
    </source>
</evidence>
<dbReference type="InParanoid" id="A7TEN0"/>
<dbReference type="GO" id="GO:0001181">
    <property type="term" value="F:RNA polymerase I general transcription initiation factor activity"/>
    <property type="evidence" value="ECO:0007669"/>
    <property type="project" value="TreeGrafter"/>
</dbReference>
<dbReference type="OMA" id="HCLSRYS"/>
<dbReference type="OrthoDB" id="2240312at2759"/>
<feature type="compositionally biased region" description="Acidic residues" evidence="1">
    <location>
        <begin position="312"/>
        <end position="328"/>
    </location>
</feature>
<dbReference type="Proteomes" id="UP000000267">
    <property type="component" value="Unassembled WGS sequence"/>
</dbReference>
<feature type="region of interest" description="Disordered" evidence="1">
    <location>
        <begin position="304"/>
        <end position="330"/>
    </location>
</feature>
<dbReference type="GO" id="GO:0000182">
    <property type="term" value="F:rDNA binding"/>
    <property type="evidence" value="ECO:0007669"/>
    <property type="project" value="TreeGrafter"/>
</dbReference>